<evidence type="ECO:0000313" key="2">
    <source>
        <dbReference type="RefSeq" id="XP_045148234.1"/>
    </source>
</evidence>
<dbReference type="RefSeq" id="XP_045148234.1">
    <property type="nucleotide sequence ID" value="XM_045292299.1"/>
</dbReference>
<gene>
    <name evidence="2" type="primary">ZNF606</name>
</gene>
<keyword evidence="1" id="KW-1185">Reference proteome</keyword>
<protein>
    <submittedName>
        <fullName evidence="2">Zinc finger protein 606 isoform X4</fullName>
    </submittedName>
</protein>
<name>A0AC55D907_ECHTE</name>
<sequence length="167" mass="18149">MAAINPWTSWGALTDQYWGMAAISPWASCVPITCHGVVSSGSDLPPPRVRAWKPALCPRDPVWPMEGTPEEARRTTWLPTDQIQPVAATTLLAFSTDLLLLTLDVKEILQRVALSACLPACLPALLSFLPFLTSCLSSFRMLFSSVTHTACVSTSPHSFLGPRISQL</sequence>
<dbReference type="Proteomes" id="UP000694863">
    <property type="component" value="Unplaced"/>
</dbReference>
<reference evidence="2" key="1">
    <citation type="submission" date="2025-08" db="UniProtKB">
        <authorList>
            <consortium name="RefSeq"/>
        </authorList>
    </citation>
    <scope>IDENTIFICATION</scope>
</reference>
<organism evidence="1 2">
    <name type="scientific">Echinops telfairi</name>
    <name type="common">Lesser hedgehog tenrec</name>
    <dbReference type="NCBI Taxonomy" id="9371"/>
    <lineage>
        <taxon>Eukaryota</taxon>
        <taxon>Metazoa</taxon>
        <taxon>Chordata</taxon>
        <taxon>Craniata</taxon>
        <taxon>Vertebrata</taxon>
        <taxon>Euteleostomi</taxon>
        <taxon>Mammalia</taxon>
        <taxon>Eutheria</taxon>
        <taxon>Afrotheria</taxon>
        <taxon>Tenrecidae</taxon>
        <taxon>Tenrecinae</taxon>
        <taxon>Echinops</taxon>
    </lineage>
</organism>
<accession>A0AC55D907</accession>
<proteinExistence type="predicted"/>
<evidence type="ECO:0000313" key="1">
    <source>
        <dbReference type="Proteomes" id="UP000694863"/>
    </source>
</evidence>